<accession>A0A383CK59</accession>
<dbReference type="InterPro" id="IPR004463">
    <property type="entry name" value="UDP-acyl_GlcNac_deAcase"/>
</dbReference>
<name>A0A383CK59_9ZZZZ</name>
<dbReference type="EMBL" id="UINC01209410">
    <property type="protein sequence ID" value="SVE32413.1"/>
    <property type="molecule type" value="Genomic_DNA"/>
</dbReference>
<dbReference type="InterPro" id="IPR011334">
    <property type="entry name" value="UDP-acyl_GlcNac_deAcase_C"/>
</dbReference>
<dbReference type="AlphaFoldDB" id="A0A383CK59"/>
<dbReference type="InterPro" id="IPR020568">
    <property type="entry name" value="Ribosomal_Su5_D2-typ_SF"/>
</dbReference>
<dbReference type="GO" id="GO:0016020">
    <property type="term" value="C:membrane"/>
    <property type="evidence" value="ECO:0007669"/>
    <property type="project" value="GOC"/>
</dbReference>
<gene>
    <name evidence="1" type="ORF">METZ01_LOCUS485267</name>
</gene>
<dbReference type="GO" id="GO:0009245">
    <property type="term" value="P:lipid A biosynthetic process"/>
    <property type="evidence" value="ECO:0007669"/>
    <property type="project" value="InterPro"/>
</dbReference>
<dbReference type="SUPFAM" id="SSF54211">
    <property type="entry name" value="Ribosomal protein S5 domain 2-like"/>
    <property type="match status" value="1"/>
</dbReference>
<dbReference type="GO" id="GO:0103117">
    <property type="term" value="F:UDP-3-O-acyl-N-acetylglucosamine deacetylase activity"/>
    <property type="evidence" value="ECO:0007669"/>
    <property type="project" value="InterPro"/>
</dbReference>
<evidence type="ECO:0008006" key="2">
    <source>
        <dbReference type="Google" id="ProtNLM"/>
    </source>
</evidence>
<feature type="non-terminal residue" evidence="1">
    <location>
        <position position="1"/>
    </location>
</feature>
<sequence length="53" mass="6010">YKNEPVRHKTLDLIGDMALLGYPIKGHVTAARSGHASNVEFVKMIRNTYSDFF</sequence>
<evidence type="ECO:0000313" key="1">
    <source>
        <dbReference type="EMBL" id="SVE32413.1"/>
    </source>
</evidence>
<proteinExistence type="predicted"/>
<protein>
    <recommendedName>
        <fullName evidence="2">UDP-3-O-[3-hydroxymyristoyl] N-acetylglucosamine deacetylase</fullName>
    </recommendedName>
</protein>
<reference evidence="1" key="1">
    <citation type="submission" date="2018-05" db="EMBL/GenBank/DDBJ databases">
        <authorList>
            <person name="Lanie J.A."/>
            <person name="Ng W.-L."/>
            <person name="Kazmierczak K.M."/>
            <person name="Andrzejewski T.M."/>
            <person name="Davidsen T.M."/>
            <person name="Wayne K.J."/>
            <person name="Tettelin H."/>
            <person name="Glass J.I."/>
            <person name="Rusch D."/>
            <person name="Podicherti R."/>
            <person name="Tsui H.-C.T."/>
            <person name="Winkler M.E."/>
        </authorList>
    </citation>
    <scope>NUCLEOTIDE SEQUENCE</scope>
</reference>
<dbReference type="Gene3D" id="3.30.1700.10">
    <property type="entry name" value="lpxc deacetylase, domain 2"/>
    <property type="match status" value="1"/>
</dbReference>
<dbReference type="Pfam" id="PF03331">
    <property type="entry name" value="LpxC"/>
    <property type="match status" value="1"/>
</dbReference>
<organism evidence="1">
    <name type="scientific">marine metagenome</name>
    <dbReference type="NCBI Taxonomy" id="408172"/>
    <lineage>
        <taxon>unclassified sequences</taxon>
        <taxon>metagenomes</taxon>
        <taxon>ecological metagenomes</taxon>
    </lineage>
</organism>